<evidence type="ECO:0000256" key="7">
    <source>
        <dbReference type="SAM" id="Phobius"/>
    </source>
</evidence>
<feature type="transmembrane region" description="Helical" evidence="7">
    <location>
        <begin position="68"/>
        <end position="92"/>
    </location>
</feature>
<dbReference type="InterPro" id="IPR001046">
    <property type="entry name" value="NRAMP_fam"/>
</dbReference>
<dbReference type="GO" id="GO:0034755">
    <property type="term" value="P:iron ion transmembrane transport"/>
    <property type="evidence" value="ECO:0007669"/>
    <property type="project" value="TreeGrafter"/>
</dbReference>
<dbReference type="AlphaFoldDB" id="A0A9X9PB35"/>
<keyword evidence="6 7" id="KW-0472">Membrane</keyword>
<dbReference type="PANTHER" id="PTHR11706">
    <property type="entry name" value="SOLUTE CARRIER PROTEIN FAMILY 11 MEMBER"/>
    <property type="match status" value="1"/>
</dbReference>
<keyword evidence="3 7" id="KW-0812">Transmembrane</keyword>
<feature type="transmembrane region" description="Helical" evidence="7">
    <location>
        <begin position="215"/>
        <end position="236"/>
    </location>
</feature>
<dbReference type="NCBIfam" id="NF037982">
    <property type="entry name" value="Nramp_1"/>
    <property type="match status" value="1"/>
</dbReference>
<name>A0A9X9PB35_9HYPH</name>
<dbReference type="RefSeq" id="WP_210239017.1">
    <property type="nucleotide sequence ID" value="NZ_CP109969.1"/>
</dbReference>
<feature type="transmembrane region" description="Helical" evidence="7">
    <location>
        <begin position="405"/>
        <end position="427"/>
    </location>
</feature>
<feature type="transmembrane region" description="Helical" evidence="7">
    <location>
        <begin position="370"/>
        <end position="393"/>
    </location>
</feature>
<evidence type="ECO:0000256" key="4">
    <source>
        <dbReference type="ARBA" id="ARBA00022847"/>
    </source>
</evidence>
<dbReference type="Pfam" id="PF01566">
    <property type="entry name" value="Nramp"/>
    <property type="match status" value="1"/>
</dbReference>
<sequence>MWLEEEDTPVREQNDSVLPAMRAAAVENSKPSALTWSKRLALIGPAFVAGAWQFGPGNLTSAVEAGSAYGYSLIWVIILSTILMIAFTDMSVRIGIIARGSVIQTIKDTLGKPVGVLAGISVFFITLCFSVGNAAGSGLALSMLFGGSSILWTLVCSFAVGFILLMRNVYSVVERILLALVAMMAIGFVCSAILARPDWVASATGVIPSFPPGAQLLIIALVGTNFSINAAFFTSYATRAKGTRADQYRDSTVTDTLPGIIAPGIMTCLVIMVAAAVLGHTGERVQTLMQLANVFQPLAGSVGSTLFVLGFFAAAFSSMLANSTAGGTLLSDGVGWGGSFDALRTKILVGCVLAFGALVVVLAPGSRVQLIIFAQAMTVLVAPFLAGLLMIISNRREMGTLRNKPFQNVLGVCGFLSILAASGLLIYKLSGMLGS</sequence>
<dbReference type="GO" id="GO:0015086">
    <property type="term" value="F:cadmium ion transmembrane transporter activity"/>
    <property type="evidence" value="ECO:0007669"/>
    <property type="project" value="TreeGrafter"/>
</dbReference>
<comment type="subcellular location">
    <subcellularLocation>
        <location evidence="1">Membrane</location>
        <topology evidence="1">Multi-pass membrane protein</topology>
    </subcellularLocation>
</comment>
<feature type="transmembrane region" description="Helical" evidence="7">
    <location>
        <begin position="347"/>
        <end position="364"/>
    </location>
</feature>
<evidence type="ECO:0000313" key="8">
    <source>
        <dbReference type="EMBL" id="UYZ09852.1"/>
    </source>
</evidence>
<dbReference type="EMBL" id="CP109969">
    <property type="protein sequence ID" value="UYZ09852.1"/>
    <property type="molecule type" value="Genomic_DNA"/>
</dbReference>
<feature type="transmembrane region" description="Helical" evidence="7">
    <location>
        <begin position="257"/>
        <end position="278"/>
    </location>
</feature>
<evidence type="ECO:0000256" key="2">
    <source>
        <dbReference type="ARBA" id="ARBA00022448"/>
    </source>
</evidence>
<dbReference type="PANTHER" id="PTHR11706:SF33">
    <property type="entry name" value="NATURAL RESISTANCE-ASSOCIATED MACROPHAGE PROTEIN 2"/>
    <property type="match status" value="1"/>
</dbReference>
<feature type="transmembrane region" description="Helical" evidence="7">
    <location>
        <begin position="113"/>
        <end position="132"/>
    </location>
</feature>
<evidence type="ECO:0000256" key="6">
    <source>
        <dbReference type="ARBA" id="ARBA00023136"/>
    </source>
</evidence>
<keyword evidence="2" id="KW-0813">Transport</keyword>
<reference evidence="8" key="1">
    <citation type="submission" date="2022-10" db="EMBL/GenBank/DDBJ databases">
        <title>Complete genome sequence of Agrobacterium salinitolerans CFBP5507.</title>
        <authorList>
            <person name="Tchabashvili S."/>
            <person name="Yen H.-C."/>
            <person name="Haryono M."/>
            <person name="Lin Y.-C."/>
            <person name="Lai E.-M."/>
            <person name="Kuo C.-H."/>
        </authorList>
    </citation>
    <scope>NUCLEOTIDE SEQUENCE</scope>
    <source>
        <strain evidence="8">CFBP5507</strain>
    </source>
</reference>
<dbReference type="GO" id="GO:0005384">
    <property type="term" value="F:manganese ion transmembrane transporter activity"/>
    <property type="evidence" value="ECO:0007669"/>
    <property type="project" value="TreeGrafter"/>
</dbReference>
<feature type="transmembrane region" description="Helical" evidence="7">
    <location>
        <begin position="138"/>
        <end position="164"/>
    </location>
</feature>
<keyword evidence="5 7" id="KW-1133">Transmembrane helix</keyword>
<feature type="transmembrane region" description="Helical" evidence="7">
    <location>
        <begin position="176"/>
        <end position="195"/>
    </location>
</feature>
<evidence type="ECO:0000313" key="9">
    <source>
        <dbReference type="Proteomes" id="UP000298735"/>
    </source>
</evidence>
<evidence type="ECO:0000256" key="1">
    <source>
        <dbReference type="ARBA" id="ARBA00004141"/>
    </source>
</evidence>
<gene>
    <name evidence="8" type="ORF">CFBP5507_19575</name>
</gene>
<protein>
    <submittedName>
        <fullName evidence="8">Nramp family divalent metal transporter</fullName>
    </submittedName>
</protein>
<dbReference type="KEGG" id="asal:CFBP5507_19575"/>
<evidence type="ECO:0000256" key="3">
    <source>
        <dbReference type="ARBA" id="ARBA00022692"/>
    </source>
</evidence>
<accession>A0A9X9PB35</accession>
<feature type="transmembrane region" description="Helical" evidence="7">
    <location>
        <begin position="298"/>
        <end position="321"/>
    </location>
</feature>
<dbReference type="GO" id="GO:0015293">
    <property type="term" value="F:symporter activity"/>
    <property type="evidence" value="ECO:0007669"/>
    <property type="project" value="UniProtKB-KW"/>
</dbReference>
<dbReference type="GO" id="GO:0005886">
    <property type="term" value="C:plasma membrane"/>
    <property type="evidence" value="ECO:0007669"/>
    <property type="project" value="TreeGrafter"/>
</dbReference>
<organism evidence="8 9">
    <name type="scientific">Agrobacterium salinitolerans</name>
    <dbReference type="NCBI Taxonomy" id="1183413"/>
    <lineage>
        <taxon>Bacteria</taxon>
        <taxon>Pseudomonadati</taxon>
        <taxon>Pseudomonadota</taxon>
        <taxon>Alphaproteobacteria</taxon>
        <taxon>Hyphomicrobiales</taxon>
        <taxon>Rhizobiaceae</taxon>
        <taxon>Rhizobium/Agrobacterium group</taxon>
        <taxon>Agrobacterium</taxon>
    </lineage>
</organism>
<dbReference type="Proteomes" id="UP000298735">
    <property type="component" value="Chromosome Linear"/>
</dbReference>
<proteinExistence type="predicted"/>
<keyword evidence="4" id="KW-0769">Symport</keyword>
<evidence type="ECO:0000256" key="5">
    <source>
        <dbReference type="ARBA" id="ARBA00022989"/>
    </source>
</evidence>